<name>A0A6B9J452_9CAUD</name>
<gene>
    <name evidence="1" type="ORF">RL2RES_214</name>
</gene>
<evidence type="ECO:0000313" key="1">
    <source>
        <dbReference type="EMBL" id="QGZ14228.1"/>
    </source>
</evidence>
<accession>A0A6B9J452</accession>
<dbReference type="InterPro" id="IPR057112">
    <property type="entry name" value="Phage_g100"/>
</dbReference>
<reference evidence="1 2" key="1">
    <citation type="submission" date="2019-10" db="EMBL/GenBank/DDBJ databases">
        <title>Complete genome sequence of bacteriophage vB_RLeM_RL2RES.</title>
        <authorList>
            <person name="Gunathilake D."/>
            <person name="Bhat S."/>
            <person name="Yost C.K."/>
            <person name="Hynes M.F."/>
        </authorList>
    </citation>
    <scope>NUCLEOTIDE SEQUENCE [LARGE SCALE GENOMIC DNA]</scope>
</reference>
<sequence>MYMVRPRPEGTITHYSEIEKGDKLYYVIGSCNSDVGAVEILDLVETKKEGGSFFKAIELDVQTLEPKISQYHKGHIKSEHHVYDRNLDPECERERYNDNFFYRKKEDAEKARDFFRSNYERKYY</sequence>
<dbReference type="Proteomes" id="UP000433502">
    <property type="component" value="Segment"/>
</dbReference>
<protein>
    <submittedName>
        <fullName evidence="1">Uncharacterized protein</fullName>
    </submittedName>
</protein>
<organism evidence="1 2">
    <name type="scientific">Rhizobium phage RL2RES</name>
    <dbReference type="NCBI Taxonomy" id="103371"/>
    <lineage>
        <taxon>Viruses</taxon>
        <taxon>Duplodnaviria</taxon>
        <taxon>Heunggongvirae</taxon>
        <taxon>Uroviricota</taxon>
        <taxon>Caudoviricetes</taxon>
        <taxon>Pootjesviridae</taxon>
        <taxon>Innesvirus</taxon>
        <taxon>Innesvirus RL2RES</taxon>
    </lineage>
</organism>
<dbReference type="Pfam" id="PF23772">
    <property type="entry name" value="Phage_g100"/>
    <property type="match status" value="1"/>
</dbReference>
<proteinExistence type="predicted"/>
<evidence type="ECO:0000313" key="2">
    <source>
        <dbReference type="Proteomes" id="UP000433502"/>
    </source>
</evidence>
<dbReference type="EMBL" id="MN549361">
    <property type="protein sequence ID" value="QGZ14228.1"/>
    <property type="molecule type" value="Genomic_DNA"/>
</dbReference>
<keyword evidence="2" id="KW-1185">Reference proteome</keyword>